<proteinExistence type="inferred from homology"/>
<dbReference type="InterPro" id="IPR045076">
    <property type="entry name" value="MutS"/>
</dbReference>
<dbReference type="EMBL" id="VDGI01000003">
    <property type="protein sequence ID" value="TQR21016.1"/>
    <property type="molecule type" value="Genomic_DNA"/>
</dbReference>
<dbReference type="RefSeq" id="WP_142641547.1">
    <property type="nucleotide sequence ID" value="NZ_VDGI01000003.1"/>
</dbReference>
<dbReference type="GO" id="GO:0140664">
    <property type="term" value="F:ATP-dependent DNA damage sensor activity"/>
    <property type="evidence" value="ECO:0007669"/>
    <property type="project" value="InterPro"/>
</dbReference>
<keyword evidence="7 8" id="KW-0234">DNA repair</keyword>
<dbReference type="Pfam" id="PF00488">
    <property type="entry name" value="MutS_V"/>
    <property type="match status" value="1"/>
</dbReference>
<dbReference type="OrthoDB" id="9802448at2"/>
<dbReference type="InterPro" id="IPR005748">
    <property type="entry name" value="DNA_mismatch_repair_MutS"/>
</dbReference>
<feature type="domain" description="DNA mismatch repair proteins mutS family" evidence="10">
    <location>
        <begin position="675"/>
        <end position="691"/>
    </location>
</feature>
<dbReference type="InterPro" id="IPR016151">
    <property type="entry name" value="DNA_mismatch_repair_MutS_N"/>
</dbReference>
<dbReference type="AlphaFoldDB" id="A0A544TU97"/>
<keyword evidence="5 8" id="KW-0067">ATP-binding</keyword>
<accession>A0A544TU97</accession>
<dbReference type="SUPFAM" id="SSF55271">
    <property type="entry name" value="DNA repair protein MutS, domain I"/>
    <property type="match status" value="1"/>
</dbReference>
<dbReference type="GO" id="GO:0003684">
    <property type="term" value="F:damaged DNA binding"/>
    <property type="evidence" value="ECO:0007669"/>
    <property type="project" value="UniProtKB-UniRule"/>
</dbReference>
<comment type="similarity">
    <text evidence="1 8 9">Belongs to the DNA mismatch repair MutS family.</text>
</comment>
<reference evidence="11 12" key="1">
    <citation type="submission" date="2019-06" db="EMBL/GenBank/DDBJ databases">
        <title>Psychrobacillus vulpis sp. nov., a new species isolated from feces of a red fox that inhabits in The Tablas de Daimiel Natural Park, Albacete, Spain.</title>
        <authorList>
            <person name="Rodriguez M."/>
            <person name="Reina J.C."/>
            <person name="Bejar V."/>
            <person name="Llamas I."/>
        </authorList>
    </citation>
    <scope>NUCLEOTIDE SEQUENCE [LARGE SCALE GENOMIC DNA]</scope>
    <source>
        <strain evidence="11 12">Z8</strain>
    </source>
</reference>
<dbReference type="SUPFAM" id="SSF52540">
    <property type="entry name" value="P-loop containing nucleoside triphosphate hydrolases"/>
    <property type="match status" value="1"/>
</dbReference>
<dbReference type="InterPro" id="IPR036187">
    <property type="entry name" value="DNA_mismatch_repair_MutS_sf"/>
</dbReference>
<dbReference type="PANTHER" id="PTHR11361">
    <property type="entry name" value="DNA MISMATCH REPAIR PROTEIN MUTS FAMILY MEMBER"/>
    <property type="match status" value="1"/>
</dbReference>
<dbReference type="Gene3D" id="3.40.50.300">
    <property type="entry name" value="P-loop containing nucleotide triphosphate hydrolases"/>
    <property type="match status" value="1"/>
</dbReference>
<evidence type="ECO:0000256" key="6">
    <source>
        <dbReference type="ARBA" id="ARBA00023125"/>
    </source>
</evidence>
<sequence>MTTHTPMMQQYLKIKEDYIDAFLFFRLGDFYELFFDDAIKAAAILEITLTSRKDNIPMCGVPHHAAQNYVESLISKGYKVAICEQVEDPKHAKGVVKREVIRLVTPGTIIEGKGMQNKTNYFIASADLLQTNEVAFSYLDVSTGDGFTTIIKGNEKEVIQELLALQAKELIVSEQLYVLINDLSTTHDFTLSIEKEELSNDEVVKYIVNHPEETHQTVKRLLQYIQKTQKRSLLHIQPFTFQKRDSFLTIDYHSKRNLELISSIRSGDQKGTLLWLLDETVTAMGGRKLKQWIHQPLAHKQSIETRLEVVTSFLEDFMLREEIKELFKEVYDLERLVGRIGFGSAGGRDLAQLRQSLSKIPSIKHLLVNSSNSALIKLGQAIEDCQDIWRKLEVAISENPPISVKDGGVIRDGYNEHLDKLRDASVNGKRWIAELEQKEREMTGAKNLKIGYNRVFGYYIELTKSYIHLADEERYMRKQTLANAERYITDELKEKESLILSAEDESLLLEYELFTQLREEIKAYIPRVQQLAKQISELDVYIAFAQVSDKHRLTKPIFHESNAMEIKEGRHPVVEKMMNNQLYVPNDCVLSVDENMLLITGPNMSGKSTFMRQVAITVIMAQIGCYVPAETAILPIVDKIFTRIGAADDLAGGQSTFMIEMMESQHAIMNATSNSLLLFDEIGRGTSTYDGMSLAQAMMEYIHDHIGANTLFSTHYHELTDLEQTLPKLRNVHVSATEKDGKVVFLHKLKDGPADKSYGIHVAELAELPEEIITRAREILETFELQEKTGSTELVNEEKQLSFFDEQINQPVETKVVETKVVESSSADKVMKKLKKINISGTTPLEALQLLFELQNEIE</sequence>
<dbReference type="InterPro" id="IPR000432">
    <property type="entry name" value="DNA_mismatch_repair_MutS_C"/>
</dbReference>
<dbReference type="GO" id="GO:0030983">
    <property type="term" value="F:mismatched DNA binding"/>
    <property type="evidence" value="ECO:0007669"/>
    <property type="project" value="InterPro"/>
</dbReference>
<dbReference type="InterPro" id="IPR007696">
    <property type="entry name" value="DNA_mismatch_repair_MutS_core"/>
</dbReference>
<keyword evidence="6 8" id="KW-0238">DNA-binding</keyword>
<keyword evidence="4 8" id="KW-0227">DNA damage</keyword>
<dbReference type="GO" id="GO:0005829">
    <property type="term" value="C:cytosol"/>
    <property type="evidence" value="ECO:0007669"/>
    <property type="project" value="TreeGrafter"/>
</dbReference>
<dbReference type="Pfam" id="PF05192">
    <property type="entry name" value="MutS_III"/>
    <property type="match status" value="1"/>
</dbReference>
<protein>
    <recommendedName>
        <fullName evidence="2 8">DNA mismatch repair protein MutS</fullName>
    </recommendedName>
</protein>
<dbReference type="NCBIfam" id="TIGR01070">
    <property type="entry name" value="mutS1"/>
    <property type="match status" value="1"/>
</dbReference>
<dbReference type="InterPro" id="IPR036678">
    <property type="entry name" value="MutS_con_dom_sf"/>
</dbReference>
<dbReference type="FunFam" id="3.40.50.300:FF:000896">
    <property type="entry name" value="DNA mismatch repair protein MutS"/>
    <property type="match status" value="1"/>
</dbReference>
<evidence type="ECO:0000313" key="11">
    <source>
        <dbReference type="EMBL" id="TQR21016.1"/>
    </source>
</evidence>
<gene>
    <name evidence="8 11" type="primary">mutS</name>
    <name evidence="11" type="ORF">FG384_05325</name>
</gene>
<dbReference type="CDD" id="cd03284">
    <property type="entry name" value="ABC_MutS1"/>
    <property type="match status" value="1"/>
</dbReference>
<organism evidence="11 12">
    <name type="scientific">Psychrobacillus vulpis</name>
    <dbReference type="NCBI Taxonomy" id="2325572"/>
    <lineage>
        <taxon>Bacteria</taxon>
        <taxon>Bacillati</taxon>
        <taxon>Bacillota</taxon>
        <taxon>Bacilli</taxon>
        <taxon>Bacillales</taxon>
        <taxon>Bacillaceae</taxon>
        <taxon>Psychrobacillus</taxon>
    </lineage>
</organism>
<evidence type="ECO:0000313" key="12">
    <source>
        <dbReference type="Proteomes" id="UP000316626"/>
    </source>
</evidence>
<comment type="caution">
    <text evidence="11">The sequence shown here is derived from an EMBL/GenBank/DDBJ whole genome shotgun (WGS) entry which is preliminary data.</text>
</comment>
<dbReference type="SMART" id="SM00534">
    <property type="entry name" value="MUTSac"/>
    <property type="match status" value="1"/>
</dbReference>
<dbReference type="GO" id="GO:0005524">
    <property type="term" value="F:ATP binding"/>
    <property type="evidence" value="ECO:0007669"/>
    <property type="project" value="UniProtKB-UniRule"/>
</dbReference>
<dbReference type="Gene3D" id="1.10.1420.10">
    <property type="match status" value="2"/>
</dbReference>
<dbReference type="GO" id="GO:0006298">
    <property type="term" value="P:mismatch repair"/>
    <property type="evidence" value="ECO:0007669"/>
    <property type="project" value="UniProtKB-UniRule"/>
</dbReference>
<dbReference type="PIRSF" id="PIRSF037677">
    <property type="entry name" value="DNA_mis_repair_Msh6"/>
    <property type="match status" value="1"/>
</dbReference>
<dbReference type="InterPro" id="IPR007695">
    <property type="entry name" value="DNA_mismatch_repair_MutS-lik_N"/>
</dbReference>
<dbReference type="FunFam" id="1.10.1420.10:FF:000007">
    <property type="entry name" value="DNA mismatch repair protein MutS"/>
    <property type="match status" value="1"/>
</dbReference>
<evidence type="ECO:0000256" key="8">
    <source>
        <dbReference type="HAMAP-Rule" id="MF_00096"/>
    </source>
</evidence>
<dbReference type="Proteomes" id="UP000316626">
    <property type="component" value="Unassembled WGS sequence"/>
</dbReference>
<evidence type="ECO:0000256" key="4">
    <source>
        <dbReference type="ARBA" id="ARBA00022763"/>
    </source>
</evidence>
<evidence type="ECO:0000256" key="7">
    <source>
        <dbReference type="ARBA" id="ARBA00023204"/>
    </source>
</evidence>
<dbReference type="PROSITE" id="PS00486">
    <property type="entry name" value="DNA_MISMATCH_REPAIR_2"/>
    <property type="match status" value="1"/>
</dbReference>
<dbReference type="InterPro" id="IPR017261">
    <property type="entry name" value="DNA_mismatch_repair_MutS/MSH"/>
</dbReference>
<evidence type="ECO:0000256" key="9">
    <source>
        <dbReference type="RuleBase" id="RU003756"/>
    </source>
</evidence>
<dbReference type="PANTHER" id="PTHR11361:SF34">
    <property type="entry name" value="DNA MISMATCH REPAIR PROTEIN MSH1, MITOCHONDRIAL"/>
    <property type="match status" value="1"/>
</dbReference>
<name>A0A544TU97_9BACI</name>
<keyword evidence="12" id="KW-1185">Reference proteome</keyword>
<evidence type="ECO:0000256" key="1">
    <source>
        <dbReference type="ARBA" id="ARBA00006271"/>
    </source>
</evidence>
<dbReference type="InterPro" id="IPR027417">
    <property type="entry name" value="P-loop_NTPase"/>
</dbReference>
<dbReference type="Pfam" id="PF05188">
    <property type="entry name" value="MutS_II"/>
    <property type="match status" value="1"/>
</dbReference>
<evidence type="ECO:0000256" key="3">
    <source>
        <dbReference type="ARBA" id="ARBA00022741"/>
    </source>
</evidence>
<dbReference type="FunFam" id="3.40.1170.10:FF:000001">
    <property type="entry name" value="DNA mismatch repair protein MutS"/>
    <property type="match status" value="1"/>
</dbReference>
<dbReference type="NCBIfam" id="NF003810">
    <property type="entry name" value="PRK05399.1"/>
    <property type="match status" value="1"/>
</dbReference>
<evidence type="ECO:0000259" key="10">
    <source>
        <dbReference type="PROSITE" id="PS00486"/>
    </source>
</evidence>
<evidence type="ECO:0000256" key="2">
    <source>
        <dbReference type="ARBA" id="ARBA00021982"/>
    </source>
</evidence>
<dbReference type="InterPro" id="IPR007861">
    <property type="entry name" value="DNA_mismatch_repair_MutS_clamp"/>
</dbReference>
<dbReference type="SUPFAM" id="SSF48334">
    <property type="entry name" value="DNA repair protein MutS, domain III"/>
    <property type="match status" value="1"/>
</dbReference>
<evidence type="ECO:0000256" key="5">
    <source>
        <dbReference type="ARBA" id="ARBA00022840"/>
    </source>
</evidence>
<dbReference type="Gene3D" id="3.30.420.110">
    <property type="entry name" value="MutS, connector domain"/>
    <property type="match status" value="1"/>
</dbReference>
<keyword evidence="3 8" id="KW-0547">Nucleotide-binding</keyword>
<dbReference type="Pfam" id="PF01624">
    <property type="entry name" value="MutS_I"/>
    <property type="match status" value="1"/>
</dbReference>
<dbReference type="SUPFAM" id="SSF53150">
    <property type="entry name" value="DNA repair protein MutS, domain II"/>
    <property type="match status" value="1"/>
</dbReference>
<dbReference type="Gene3D" id="3.40.1170.10">
    <property type="entry name" value="DNA repair protein MutS, domain I"/>
    <property type="match status" value="1"/>
</dbReference>
<feature type="binding site" evidence="8">
    <location>
        <begin position="601"/>
        <end position="608"/>
    </location>
    <ligand>
        <name>ATP</name>
        <dbReference type="ChEBI" id="CHEBI:30616"/>
    </ligand>
</feature>
<comment type="function">
    <text evidence="8">This protein is involved in the repair of mismatches in DNA. It is possible that it carries out the mismatch recognition step. This protein has a weak ATPase activity.</text>
</comment>
<dbReference type="Pfam" id="PF05190">
    <property type="entry name" value="MutS_IV"/>
    <property type="match status" value="1"/>
</dbReference>
<dbReference type="HAMAP" id="MF_00096">
    <property type="entry name" value="MutS"/>
    <property type="match status" value="1"/>
</dbReference>
<dbReference type="SMART" id="SM00533">
    <property type="entry name" value="MUTSd"/>
    <property type="match status" value="1"/>
</dbReference>
<dbReference type="InterPro" id="IPR007860">
    <property type="entry name" value="DNA_mmatch_repair_MutS_con_dom"/>
</dbReference>